<dbReference type="SUPFAM" id="SSF56954">
    <property type="entry name" value="Outer membrane efflux proteins (OEP)"/>
    <property type="match status" value="1"/>
</dbReference>
<keyword evidence="2" id="KW-0449">Lipoprotein</keyword>
<dbReference type="Gene3D" id="2.20.200.10">
    <property type="entry name" value="Outer membrane efflux proteins (OEP)"/>
    <property type="match status" value="1"/>
</dbReference>
<comment type="caution">
    <text evidence="3">The sequence shown here is derived from an EMBL/GenBank/DDBJ whole genome shotgun (WGS) entry which is preliminary data.</text>
</comment>
<comment type="subcellular location">
    <subcellularLocation>
        <location evidence="2">Cell membrane</location>
        <topology evidence="2">Lipid-anchor</topology>
    </subcellularLocation>
</comment>
<reference evidence="3" key="1">
    <citation type="submission" date="2021-01" db="EMBL/GenBank/DDBJ databases">
        <title>Modified the classification status of verrucomicrobia.</title>
        <authorList>
            <person name="Feng X."/>
        </authorList>
    </citation>
    <scope>NUCLEOTIDE SEQUENCE</scope>
    <source>
        <strain evidence="3">KCTC 22041</strain>
    </source>
</reference>
<sequence length="471" mass="50979">MSQASSISTLSVSALSLSAILGLSACKSVGPDYQTPTMNLPTSFSDSGINWRKTSPDSLPKPREWWKLYKDRTLNSLVERALKENQEIVAADARLRQARNLSLATRGLYFPIISVGGSATRAKSRIVNTGTTTINTTYSVPLDLSYELDLWGKVRRQVEGAEASAQASEETLNAMRLTVASEVAQNYFALRAVDADRAVLDETLKLRRKALDLLTEQRDAGAISGLDLSLAQTEVSTAEAERISLDQDRAQLVNALAVLTGAAATGSTIPENPELPSPPSIPVSVPSELLLQRPDIRAAERQVAVANADIGVATAAYYPSISIGASGGVQNQTFSQLFKSNSLVWSIGPNISLPLTDQIFLRYRKDAAVNAHEAATADYRQTVLDSMREVEDALQGSEILVRQQKAQEDAVNSARKAYDLSSKRFDAGLVSFLDVVDTERTRLDAERANNAVRAQRLAISVSLIKALGGEW</sequence>
<keyword evidence="2" id="KW-0732">Signal</keyword>
<dbReference type="NCBIfam" id="TIGR01845">
    <property type="entry name" value="outer_NodT"/>
    <property type="match status" value="1"/>
</dbReference>
<evidence type="ECO:0000256" key="1">
    <source>
        <dbReference type="ARBA" id="ARBA00007613"/>
    </source>
</evidence>
<dbReference type="PANTHER" id="PTHR30203:SF33">
    <property type="entry name" value="BLR4455 PROTEIN"/>
    <property type="match status" value="1"/>
</dbReference>
<proteinExistence type="inferred from homology"/>
<dbReference type="Proteomes" id="UP000603141">
    <property type="component" value="Unassembled WGS sequence"/>
</dbReference>
<dbReference type="GO" id="GO:0005886">
    <property type="term" value="C:plasma membrane"/>
    <property type="evidence" value="ECO:0007669"/>
    <property type="project" value="UniProtKB-SubCell"/>
</dbReference>
<keyword evidence="2" id="KW-0472">Membrane</keyword>
<name>A0A934VW78_9BACT</name>
<organism evidence="3 4">
    <name type="scientific">Luteolibacter pohnpeiensis</name>
    <dbReference type="NCBI Taxonomy" id="454153"/>
    <lineage>
        <taxon>Bacteria</taxon>
        <taxon>Pseudomonadati</taxon>
        <taxon>Verrucomicrobiota</taxon>
        <taxon>Verrucomicrobiia</taxon>
        <taxon>Verrucomicrobiales</taxon>
        <taxon>Verrucomicrobiaceae</taxon>
        <taxon>Luteolibacter</taxon>
    </lineage>
</organism>
<evidence type="ECO:0000313" key="3">
    <source>
        <dbReference type="EMBL" id="MBK1882533.1"/>
    </source>
</evidence>
<feature type="chain" id="PRO_5038155119" evidence="2">
    <location>
        <begin position="26"/>
        <end position="471"/>
    </location>
</feature>
<comment type="similarity">
    <text evidence="1 2">Belongs to the outer membrane factor (OMF) (TC 1.B.17) family.</text>
</comment>
<dbReference type="AlphaFoldDB" id="A0A934VW78"/>
<dbReference type="InterPro" id="IPR010131">
    <property type="entry name" value="MdtP/NodT-like"/>
</dbReference>
<keyword evidence="2" id="KW-1134">Transmembrane beta strand</keyword>
<keyword evidence="2" id="KW-0812">Transmembrane</keyword>
<feature type="signal peptide" evidence="2">
    <location>
        <begin position="1"/>
        <end position="25"/>
    </location>
</feature>
<keyword evidence="4" id="KW-1185">Reference proteome</keyword>
<gene>
    <name evidence="3" type="ORF">JIN85_08905</name>
</gene>
<dbReference type="GO" id="GO:0015562">
    <property type="term" value="F:efflux transmembrane transporter activity"/>
    <property type="evidence" value="ECO:0007669"/>
    <property type="project" value="InterPro"/>
</dbReference>
<dbReference type="PANTHER" id="PTHR30203">
    <property type="entry name" value="OUTER MEMBRANE CATION EFFLUX PROTEIN"/>
    <property type="match status" value="1"/>
</dbReference>
<dbReference type="InterPro" id="IPR003423">
    <property type="entry name" value="OMP_efflux"/>
</dbReference>
<dbReference type="Gene3D" id="1.20.1600.10">
    <property type="entry name" value="Outer membrane efflux proteins (OEP)"/>
    <property type="match status" value="1"/>
</dbReference>
<dbReference type="EMBL" id="JAENIJ010000011">
    <property type="protein sequence ID" value="MBK1882533.1"/>
    <property type="molecule type" value="Genomic_DNA"/>
</dbReference>
<evidence type="ECO:0000256" key="2">
    <source>
        <dbReference type="RuleBase" id="RU362097"/>
    </source>
</evidence>
<evidence type="ECO:0000313" key="4">
    <source>
        <dbReference type="Proteomes" id="UP000603141"/>
    </source>
</evidence>
<accession>A0A934VW78</accession>
<protein>
    <submittedName>
        <fullName evidence="3">Efflux transporter outer membrane subunit</fullName>
    </submittedName>
</protein>
<keyword evidence="2" id="KW-0564">Palmitate</keyword>
<dbReference type="Pfam" id="PF02321">
    <property type="entry name" value="OEP"/>
    <property type="match status" value="2"/>
</dbReference>
<dbReference type="RefSeq" id="WP_200269766.1">
    <property type="nucleotide sequence ID" value="NZ_JAENIJ010000011.1"/>
</dbReference>